<sequence>MNTAGQLAYQQVCDEPPVRRLSEQQLIRQYLPLVKRAVSQLRSHCGAMLALEDMEQIGMMALLEASRRYPGEYDNGFLSFAGQRIRGAILDELRRQDWRPRPVRQQAHELNDTVRQLSRQLGREPGDLEVAEAMGLDQQAYRERLYATQAETMKSLDEMLSLGNDPVAAAGGVEHFMLKKSLIKAMSQLNEREQLILSLYYQHELNLKEIAMTLGLTETRICQLHKLAVVQLKSILQQ</sequence>
<dbReference type="Pfam" id="PF04545">
    <property type="entry name" value="Sigma70_r4"/>
    <property type="match status" value="1"/>
</dbReference>
<dbReference type="PRINTS" id="PR00046">
    <property type="entry name" value="SIGMA70FCT"/>
</dbReference>
<dbReference type="InterPro" id="IPR000943">
    <property type="entry name" value="RNA_pol_sigma70"/>
</dbReference>
<evidence type="ECO:0000256" key="2">
    <source>
        <dbReference type="ARBA" id="ARBA00023082"/>
    </source>
</evidence>
<evidence type="ECO:0000256" key="4">
    <source>
        <dbReference type="ARBA" id="ARBA00023163"/>
    </source>
</evidence>
<proteinExistence type="predicted"/>
<dbReference type="GO" id="GO:0016987">
    <property type="term" value="F:sigma factor activity"/>
    <property type="evidence" value="ECO:0007669"/>
    <property type="project" value="UniProtKB-KW"/>
</dbReference>
<evidence type="ECO:0000313" key="7">
    <source>
        <dbReference type="Proteomes" id="UP000737113"/>
    </source>
</evidence>
<dbReference type="Proteomes" id="UP000737113">
    <property type="component" value="Unassembled WGS sequence"/>
</dbReference>
<dbReference type="GO" id="GO:0003677">
    <property type="term" value="F:DNA binding"/>
    <property type="evidence" value="ECO:0007669"/>
    <property type="project" value="UniProtKB-KW"/>
</dbReference>
<dbReference type="RefSeq" id="WP_169565448.1">
    <property type="nucleotide sequence ID" value="NZ_JAAXYH010000015.1"/>
</dbReference>
<evidence type="ECO:0000313" key="6">
    <source>
        <dbReference type="EMBL" id="NMH66718.1"/>
    </source>
</evidence>
<evidence type="ECO:0000256" key="3">
    <source>
        <dbReference type="ARBA" id="ARBA00023125"/>
    </source>
</evidence>
<dbReference type="InterPro" id="IPR007624">
    <property type="entry name" value="RNA_pol_sigma70_r3"/>
</dbReference>
<comment type="caution">
    <text evidence="6">The sequence shown here is derived from an EMBL/GenBank/DDBJ whole genome shotgun (WGS) entry which is preliminary data.</text>
</comment>
<dbReference type="SUPFAM" id="SSF88659">
    <property type="entry name" value="Sigma3 and sigma4 domains of RNA polymerase sigma factors"/>
    <property type="match status" value="2"/>
</dbReference>
<keyword evidence="2" id="KW-0731">Sigma factor</keyword>
<dbReference type="InterPro" id="IPR013324">
    <property type="entry name" value="RNA_pol_sigma_r3/r4-like"/>
</dbReference>
<dbReference type="Pfam" id="PF04539">
    <property type="entry name" value="Sigma70_r3"/>
    <property type="match status" value="1"/>
</dbReference>
<feature type="domain" description="RNA polymerase sigma-70" evidence="5">
    <location>
        <begin position="206"/>
        <end position="232"/>
    </location>
</feature>
<dbReference type="InterPro" id="IPR013325">
    <property type="entry name" value="RNA_pol_sigma_r2"/>
</dbReference>
<dbReference type="NCBIfam" id="TIGR02937">
    <property type="entry name" value="sigma70-ECF"/>
    <property type="match status" value="1"/>
</dbReference>
<keyword evidence="1" id="KW-0805">Transcription regulation</keyword>
<dbReference type="NCBIfam" id="TIGR02479">
    <property type="entry name" value="FliA_WhiG"/>
    <property type="match status" value="1"/>
</dbReference>
<evidence type="ECO:0000259" key="5">
    <source>
        <dbReference type="PROSITE" id="PS00716"/>
    </source>
</evidence>
<dbReference type="AlphaFoldDB" id="A0A972G0S3"/>
<dbReference type="InterPro" id="IPR007627">
    <property type="entry name" value="RNA_pol_sigma70_r2"/>
</dbReference>
<organism evidence="6 7">
    <name type="scientific">Shewanella salipaludis</name>
    <dbReference type="NCBI Taxonomy" id="2723052"/>
    <lineage>
        <taxon>Bacteria</taxon>
        <taxon>Pseudomonadati</taxon>
        <taxon>Pseudomonadota</taxon>
        <taxon>Gammaproteobacteria</taxon>
        <taxon>Alteromonadales</taxon>
        <taxon>Shewanellaceae</taxon>
        <taxon>Shewanella</taxon>
    </lineage>
</organism>
<dbReference type="InterPro" id="IPR007630">
    <property type="entry name" value="RNA_pol_sigma70_r4"/>
</dbReference>
<dbReference type="CDD" id="cd06171">
    <property type="entry name" value="Sigma70_r4"/>
    <property type="match status" value="1"/>
</dbReference>
<dbReference type="Gene3D" id="1.20.140.160">
    <property type="match status" value="1"/>
</dbReference>
<keyword evidence="3" id="KW-0238">DNA-binding</keyword>
<protein>
    <submittedName>
        <fullName evidence="6">RNA polymerase sigma factor FliA</fullName>
    </submittedName>
</protein>
<dbReference type="InterPro" id="IPR012845">
    <property type="entry name" value="RNA_pol_sigma_FliA_WhiG"/>
</dbReference>
<keyword evidence="7" id="KW-1185">Reference proteome</keyword>
<dbReference type="Gene3D" id="1.10.1740.10">
    <property type="match status" value="1"/>
</dbReference>
<name>A0A972G0S3_9GAMM</name>
<reference evidence="6" key="1">
    <citation type="submission" date="2020-04" db="EMBL/GenBank/DDBJ databases">
        <title>Description of Shewanella salipaludis sp. nov., isolated from a salt marsh.</title>
        <authorList>
            <person name="Park S."/>
            <person name="Yoon J.-H."/>
        </authorList>
    </citation>
    <scope>NUCLEOTIDE SEQUENCE</scope>
    <source>
        <strain evidence="6">SHSM-M6</strain>
    </source>
</reference>
<dbReference type="EMBL" id="JAAXYH010000015">
    <property type="protein sequence ID" value="NMH66718.1"/>
    <property type="molecule type" value="Genomic_DNA"/>
</dbReference>
<dbReference type="GO" id="GO:0006352">
    <property type="term" value="P:DNA-templated transcription initiation"/>
    <property type="evidence" value="ECO:0007669"/>
    <property type="project" value="InterPro"/>
</dbReference>
<dbReference type="GO" id="GO:0003899">
    <property type="term" value="F:DNA-directed RNA polymerase activity"/>
    <property type="evidence" value="ECO:0007669"/>
    <property type="project" value="InterPro"/>
</dbReference>
<accession>A0A972G0S3</accession>
<dbReference type="NCBIfam" id="NF005413">
    <property type="entry name" value="PRK06986.1"/>
    <property type="match status" value="1"/>
</dbReference>
<dbReference type="PANTHER" id="PTHR30385">
    <property type="entry name" value="SIGMA FACTOR F FLAGELLAR"/>
    <property type="match status" value="1"/>
</dbReference>
<keyword evidence="4" id="KW-0804">Transcription</keyword>
<dbReference type="PROSITE" id="PS00716">
    <property type="entry name" value="SIGMA70_2"/>
    <property type="match status" value="1"/>
</dbReference>
<dbReference type="PANTHER" id="PTHR30385:SF7">
    <property type="entry name" value="RNA POLYMERASE SIGMA FACTOR FLIA"/>
    <property type="match status" value="1"/>
</dbReference>
<dbReference type="SUPFAM" id="SSF88946">
    <property type="entry name" value="Sigma2 domain of RNA polymerase sigma factors"/>
    <property type="match status" value="1"/>
</dbReference>
<dbReference type="Pfam" id="PF04542">
    <property type="entry name" value="Sigma70_r2"/>
    <property type="match status" value="1"/>
</dbReference>
<evidence type="ECO:0000256" key="1">
    <source>
        <dbReference type="ARBA" id="ARBA00023015"/>
    </source>
</evidence>
<dbReference type="InterPro" id="IPR014284">
    <property type="entry name" value="RNA_pol_sigma-70_dom"/>
</dbReference>
<gene>
    <name evidence="6" type="ORF">HC757_16295</name>
</gene>